<evidence type="ECO:0000256" key="12">
    <source>
        <dbReference type="ARBA" id="ARBA00022989"/>
    </source>
</evidence>
<evidence type="ECO:0000256" key="17">
    <source>
        <dbReference type="ARBA" id="ARBA00036634"/>
    </source>
</evidence>
<feature type="transmembrane region" description="Helical" evidence="19">
    <location>
        <begin position="556"/>
        <end position="578"/>
    </location>
</feature>
<protein>
    <submittedName>
        <fullName evidence="22">Transient receptor potential cation channel subfamily V member 6-like</fullName>
    </submittedName>
</protein>
<keyword evidence="9" id="KW-0677">Repeat</keyword>
<keyword evidence="13 18" id="KW-0040">ANK repeat</keyword>
<dbReference type="FunFam" id="1.25.40.20:FF:000270">
    <property type="entry name" value="Transient receptor potential cation channel subfamily V member 6"/>
    <property type="match status" value="1"/>
</dbReference>
<sequence>MVLQEPRKALSSLWTAMRSLFQEWKSVRIPNNDEIQLLRYKRIHDSPFLLAAKENNVSAIKKLLKCPFTNIFERGAVGETALHVAALYDNLEAARFLLDAAPNLVNEPMVSELYKGQTALHIVVVNQNLGLVQELLAAGADVCSPRAVGINFQFSDQNLFYYGEHILSFAACTGNQEIVKVLIENGANLRAQDGQGNTILHILILQPRKTTACHIYDLILSYDKSEGGTSLEKIRNHQGLTPFKLAAAEGNAVMFRHLVQKRKLLLFSIGPITSTLYDLQEIDSWGEEKSILELVASTRKRETRQILEMTPVKELAASKWKDFGRPYFCLLAMLYLLYVSCFTACCVHRPLMPCPTQMNSSRDITVLMQRPLQDSYATFTDRIRLVGELISVTGAVVILLLEIPDGLRFGSVNHFGRTALGGPFHVIILVYACLVLGTLTMRLTGIPGEEVPLSVALVFGWCYVLYFARGFQMLGPFTIMIQKMLFGDILRFCGLMGVVIAGFAGAFYVIFQTEDPNQLGQFFSYPMALFSTFELFLTLIDGPANYEVDLPPMFSVVYAAFAIFAALLMLNLIIALMGDTYWRVATERDEIWRAQVVATTIMLERKLPRSFLPRAGICGKDYGLGDQRYLRVDTLQTHAPWTLRRCVEVFLRSNKEHPPGKQEKVESDEG</sequence>
<dbReference type="RefSeq" id="XP_033780459.1">
    <property type="nucleotide sequence ID" value="XM_033924568.1"/>
</dbReference>
<keyword evidence="10" id="KW-0106">Calcium</keyword>
<dbReference type="GO" id="GO:0005516">
    <property type="term" value="F:calmodulin binding"/>
    <property type="evidence" value="ECO:0007669"/>
    <property type="project" value="UniProtKB-KW"/>
</dbReference>
<dbReference type="CDD" id="cd22192">
    <property type="entry name" value="TRPV5-6"/>
    <property type="match status" value="1"/>
</dbReference>
<name>A0A6P8P9L9_GEOSA</name>
<feature type="repeat" description="ANK" evidence="18">
    <location>
        <begin position="77"/>
        <end position="104"/>
    </location>
</feature>
<feature type="transmembrane region" description="Helical" evidence="19">
    <location>
        <begin position="451"/>
        <end position="468"/>
    </location>
</feature>
<evidence type="ECO:0000256" key="8">
    <source>
        <dbReference type="ARBA" id="ARBA00022723"/>
    </source>
</evidence>
<dbReference type="Proteomes" id="UP000515159">
    <property type="component" value="Chromosome 16"/>
</dbReference>
<keyword evidence="5" id="KW-0109">Calcium transport</keyword>
<evidence type="ECO:0000256" key="3">
    <source>
        <dbReference type="ARBA" id="ARBA00022475"/>
    </source>
</evidence>
<evidence type="ECO:0000256" key="13">
    <source>
        <dbReference type="ARBA" id="ARBA00023043"/>
    </source>
</evidence>
<feature type="transmembrane region" description="Helical" evidence="19">
    <location>
        <begin position="523"/>
        <end position="544"/>
    </location>
</feature>
<accession>A0A6P8P9L9</accession>
<keyword evidence="14" id="KW-0406">Ion transport</keyword>
<feature type="transmembrane region" description="Helical" evidence="19">
    <location>
        <begin position="489"/>
        <end position="511"/>
    </location>
</feature>
<dbReference type="OrthoDB" id="533508at2759"/>
<dbReference type="PROSITE" id="PS50088">
    <property type="entry name" value="ANK_REPEAT"/>
    <property type="match status" value="3"/>
</dbReference>
<keyword evidence="4" id="KW-0597">Phosphoprotein</keyword>
<keyword evidence="2" id="KW-0813">Transport</keyword>
<proteinExistence type="predicted"/>
<comment type="catalytic activity">
    <reaction evidence="17">
        <text>Ca(2+)(in) = Ca(2+)(out)</text>
        <dbReference type="Rhea" id="RHEA:29671"/>
        <dbReference type="ChEBI" id="CHEBI:29108"/>
    </reaction>
</comment>
<dbReference type="PRINTS" id="PR01415">
    <property type="entry name" value="ANKYRIN"/>
</dbReference>
<dbReference type="GO" id="GO:0046872">
    <property type="term" value="F:metal ion binding"/>
    <property type="evidence" value="ECO:0007669"/>
    <property type="project" value="UniProtKB-KW"/>
</dbReference>
<feature type="transmembrane region" description="Helical" evidence="19">
    <location>
        <begin position="327"/>
        <end position="351"/>
    </location>
</feature>
<dbReference type="InterPro" id="IPR036770">
    <property type="entry name" value="Ankyrin_rpt-contain_sf"/>
</dbReference>
<evidence type="ECO:0000256" key="6">
    <source>
        <dbReference type="ARBA" id="ARBA00022673"/>
    </source>
</evidence>
<keyword evidence="7 19" id="KW-0812">Transmembrane</keyword>
<dbReference type="SUPFAM" id="SSF48403">
    <property type="entry name" value="Ankyrin repeat"/>
    <property type="match status" value="1"/>
</dbReference>
<dbReference type="GO" id="GO:0005262">
    <property type="term" value="F:calcium channel activity"/>
    <property type="evidence" value="ECO:0007669"/>
    <property type="project" value="UniProtKB-KW"/>
</dbReference>
<evidence type="ECO:0000256" key="11">
    <source>
        <dbReference type="ARBA" id="ARBA00022860"/>
    </source>
</evidence>
<evidence type="ECO:0000256" key="7">
    <source>
        <dbReference type="ARBA" id="ARBA00022692"/>
    </source>
</evidence>
<evidence type="ECO:0000256" key="14">
    <source>
        <dbReference type="ARBA" id="ARBA00023065"/>
    </source>
</evidence>
<evidence type="ECO:0000313" key="22">
    <source>
        <dbReference type="RefSeq" id="XP_033780459.1"/>
    </source>
</evidence>
<dbReference type="NCBIfam" id="TIGR00870">
    <property type="entry name" value="trp"/>
    <property type="match status" value="1"/>
</dbReference>
<feature type="transmembrane region" description="Helical" evidence="19">
    <location>
        <begin position="424"/>
        <end position="445"/>
    </location>
</feature>
<evidence type="ECO:0000256" key="15">
    <source>
        <dbReference type="ARBA" id="ARBA00023136"/>
    </source>
</evidence>
<keyword evidence="8" id="KW-0479">Metal-binding</keyword>
<keyword evidence="3" id="KW-1003">Cell membrane</keyword>
<dbReference type="AlphaFoldDB" id="A0A6P8P9L9"/>
<dbReference type="Pfam" id="PF00520">
    <property type="entry name" value="Ion_trans"/>
    <property type="match status" value="1"/>
</dbReference>
<dbReference type="InterPro" id="IPR005821">
    <property type="entry name" value="Ion_trans_dom"/>
</dbReference>
<dbReference type="KEGG" id="gsh:117350317"/>
<dbReference type="PANTHER" id="PTHR10582">
    <property type="entry name" value="TRANSIENT RECEPTOR POTENTIAL ION CHANNEL PROTEIN"/>
    <property type="match status" value="1"/>
</dbReference>
<evidence type="ECO:0000259" key="20">
    <source>
        <dbReference type="Pfam" id="PF00520"/>
    </source>
</evidence>
<organism evidence="21 22">
    <name type="scientific">Geotrypetes seraphini</name>
    <name type="common">Gaboon caecilian</name>
    <name type="synonym">Caecilia seraphini</name>
    <dbReference type="NCBI Taxonomy" id="260995"/>
    <lineage>
        <taxon>Eukaryota</taxon>
        <taxon>Metazoa</taxon>
        <taxon>Chordata</taxon>
        <taxon>Craniata</taxon>
        <taxon>Vertebrata</taxon>
        <taxon>Euteleostomi</taxon>
        <taxon>Amphibia</taxon>
        <taxon>Gymnophiona</taxon>
        <taxon>Geotrypetes</taxon>
    </lineage>
</organism>
<keyword evidence="16" id="KW-0407">Ion channel</keyword>
<evidence type="ECO:0000256" key="19">
    <source>
        <dbReference type="SAM" id="Phobius"/>
    </source>
</evidence>
<feature type="transmembrane region" description="Helical" evidence="19">
    <location>
        <begin position="383"/>
        <end position="403"/>
    </location>
</feature>
<gene>
    <name evidence="22" type="primary">LOC117350317</name>
</gene>
<dbReference type="SMART" id="SM00248">
    <property type="entry name" value="ANK"/>
    <property type="match status" value="5"/>
</dbReference>
<dbReference type="Gene3D" id="1.25.40.20">
    <property type="entry name" value="Ankyrin repeat-containing domain"/>
    <property type="match status" value="2"/>
</dbReference>
<evidence type="ECO:0000313" key="21">
    <source>
        <dbReference type="Proteomes" id="UP000515159"/>
    </source>
</evidence>
<keyword evidence="11" id="KW-0112">Calmodulin-binding</keyword>
<dbReference type="InterPro" id="IPR008344">
    <property type="entry name" value="TRPV5/TRPV6"/>
</dbReference>
<dbReference type="PROSITE" id="PS50297">
    <property type="entry name" value="ANK_REP_REGION"/>
    <property type="match status" value="3"/>
</dbReference>
<evidence type="ECO:0000256" key="1">
    <source>
        <dbReference type="ARBA" id="ARBA00004651"/>
    </source>
</evidence>
<dbReference type="Pfam" id="PF13637">
    <property type="entry name" value="Ank_4"/>
    <property type="match status" value="1"/>
</dbReference>
<dbReference type="PANTHER" id="PTHR10582:SF25">
    <property type="entry name" value="TRANSIENT RECEPTOR POTENTIAL CATION CHANNEL SUBFAMILY V MEMBER 6"/>
    <property type="match status" value="1"/>
</dbReference>
<feature type="repeat" description="ANK" evidence="18">
    <location>
        <begin position="162"/>
        <end position="194"/>
    </location>
</feature>
<dbReference type="InterPro" id="IPR024862">
    <property type="entry name" value="TRPV"/>
</dbReference>
<feature type="domain" description="Ion transport" evidence="20">
    <location>
        <begin position="426"/>
        <end position="586"/>
    </location>
</feature>
<dbReference type="GeneID" id="117350317"/>
<evidence type="ECO:0000256" key="16">
    <source>
        <dbReference type="ARBA" id="ARBA00023303"/>
    </source>
</evidence>
<keyword evidence="15 19" id="KW-0472">Membrane</keyword>
<keyword evidence="6" id="KW-0107">Calcium channel</keyword>
<keyword evidence="12 19" id="KW-1133">Transmembrane helix</keyword>
<comment type="subcellular location">
    <subcellularLocation>
        <location evidence="1">Cell membrane</location>
        <topology evidence="1">Multi-pass membrane protein</topology>
    </subcellularLocation>
</comment>
<evidence type="ECO:0000256" key="2">
    <source>
        <dbReference type="ARBA" id="ARBA00022448"/>
    </source>
</evidence>
<feature type="repeat" description="ANK" evidence="18">
    <location>
        <begin position="115"/>
        <end position="142"/>
    </location>
</feature>
<dbReference type="GO" id="GO:0005886">
    <property type="term" value="C:plasma membrane"/>
    <property type="evidence" value="ECO:0007669"/>
    <property type="project" value="UniProtKB-SubCell"/>
</dbReference>
<reference evidence="22" key="1">
    <citation type="submission" date="2025-08" db="UniProtKB">
        <authorList>
            <consortium name="RefSeq"/>
        </authorList>
    </citation>
    <scope>IDENTIFICATION</scope>
</reference>
<evidence type="ECO:0000256" key="18">
    <source>
        <dbReference type="PROSITE-ProRule" id="PRU00023"/>
    </source>
</evidence>
<dbReference type="InterPro" id="IPR002110">
    <property type="entry name" value="Ankyrin_rpt"/>
</dbReference>
<evidence type="ECO:0000256" key="5">
    <source>
        <dbReference type="ARBA" id="ARBA00022568"/>
    </source>
</evidence>
<dbReference type="GO" id="GO:0098703">
    <property type="term" value="P:calcium ion import across plasma membrane"/>
    <property type="evidence" value="ECO:0007669"/>
    <property type="project" value="TreeGrafter"/>
</dbReference>
<keyword evidence="21" id="KW-1185">Reference proteome</keyword>
<evidence type="ECO:0000256" key="4">
    <source>
        <dbReference type="ARBA" id="ARBA00022553"/>
    </source>
</evidence>
<dbReference type="PRINTS" id="PR01765">
    <property type="entry name" value="ECACCHANNEL"/>
</dbReference>
<evidence type="ECO:0000256" key="10">
    <source>
        <dbReference type="ARBA" id="ARBA00022837"/>
    </source>
</evidence>
<dbReference type="Pfam" id="PF12796">
    <property type="entry name" value="Ank_2"/>
    <property type="match status" value="1"/>
</dbReference>
<dbReference type="InParanoid" id="A0A6P8P9L9"/>
<evidence type="ECO:0000256" key="9">
    <source>
        <dbReference type="ARBA" id="ARBA00022737"/>
    </source>
</evidence>